<evidence type="ECO:0000256" key="5">
    <source>
        <dbReference type="RuleBase" id="RU361174"/>
    </source>
</evidence>
<feature type="domain" description="GH10" evidence="6">
    <location>
        <begin position="27"/>
        <end position="374"/>
    </location>
</feature>
<accession>A0A8H9FXF4</accession>
<dbReference type="InterPro" id="IPR044846">
    <property type="entry name" value="GH10"/>
</dbReference>
<gene>
    <name evidence="7" type="primary">xynA</name>
    <name evidence="7" type="ORF">GCM10011516_08980</name>
</gene>
<dbReference type="SMART" id="SM00633">
    <property type="entry name" value="Glyco_10"/>
    <property type="match status" value="1"/>
</dbReference>
<dbReference type="Pfam" id="PF00331">
    <property type="entry name" value="Glyco_hydro_10"/>
    <property type="match status" value="1"/>
</dbReference>
<dbReference type="PROSITE" id="PS51760">
    <property type="entry name" value="GH10_2"/>
    <property type="match status" value="1"/>
</dbReference>
<dbReference type="Proteomes" id="UP000614460">
    <property type="component" value="Unassembled WGS sequence"/>
</dbReference>
<comment type="catalytic activity">
    <reaction evidence="5">
        <text>Endohydrolysis of (1-&gt;4)-beta-D-xylosidic linkages in xylans.</text>
        <dbReference type="EC" id="3.2.1.8"/>
    </reaction>
</comment>
<name>A0A8H9FXF4_9SPHI</name>
<evidence type="ECO:0000313" key="7">
    <source>
        <dbReference type="EMBL" id="GGE13345.1"/>
    </source>
</evidence>
<comment type="similarity">
    <text evidence="5">Belongs to the glycosyl hydrolase 10 (cellulase F) family.</text>
</comment>
<keyword evidence="4 5" id="KW-0624">Polysaccharide degradation</keyword>
<keyword evidence="3 5" id="KW-0326">Glycosidase</keyword>
<dbReference type="Gene3D" id="3.20.20.80">
    <property type="entry name" value="Glycosidases"/>
    <property type="match status" value="1"/>
</dbReference>
<protein>
    <recommendedName>
        <fullName evidence="5">Beta-xylanase</fullName>
        <ecNumber evidence="5">3.2.1.8</ecNumber>
    </recommendedName>
</protein>
<keyword evidence="2 5" id="KW-0119">Carbohydrate metabolism</keyword>
<dbReference type="AlphaFoldDB" id="A0A8H9FXF4"/>
<organism evidence="7 8">
    <name type="scientific">Sphingobacterium cellulitidis</name>
    <dbReference type="NCBI Taxonomy" id="1768011"/>
    <lineage>
        <taxon>Bacteria</taxon>
        <taxon>Pseudomonadati</taxon>
        <taxon>Bacteroidota</taxon>
        <taxon>Sphingobacteriia</taxon>
        <taxon>Sphingobacteriales</taxon>
        <taxon>Sphingobacteriaceae</taxon>
        <taxon>Sphingobacterium</taxon>
    </lineage>
</organism>
<dbReference type="InterPro" id="IPR017853">
    <property type="entry name" value="GH"/>
</dbReference>
<dbReference type="RefSeq" id="WP_182497673.1">
    <property type="nucleotide sequence ID" value="NZ_BMKM01000001.1"/>
</dbReference>
<comment type="caution">
    <text evidence="7">The sequence shown here is derived from an EMBL/GenBank/DDBJ whole genome shotgun (WGS) entry which is preliminary data.</text>
</comment>
<evidence type="ECO:0000256" key="2">
    <source>
        <dbReference type="ARBA" id="ARBA00023277"/>
    </source>
</evidence>
<dbReference type="SUPFAM" id="SSF51445">
    <property type="entry name" value="(Trans)glycosidases"/>
    <property type="match status" value="1"/>
</dbReference>
<evidence type="ECO:0000256" key="1">
    <source>
        <dbReference type="ARBA" id="ARBA00022801"/>
    </source>
</evidence>
<evidence type="ECO:0000259" key="6">
    <source>
        <dbReference type="PROSITE" id="PS51760"/>
    </source>
</evidence>
<dbReference type="PANTHER" id="PTHR31490:SF90">
    <property type="entry name" value="ENDO-1,4-BETA-XYLANASE A"/>
    <property type="match status" value="1"/>
</dbReference>
<sequence>MNRFKSIFFLVIVLLFIIANQLAAQTKSAGISLKSAFAGKFDIGAALNLKQIYERDEKATALIKSQFNSITAENCMKAMYLQPREGEFNFKDADRFVELGEKFGMRIIGHTLIWHSQAPDWFFIDKDGKEVSREVLIERMRKHIHTVVSRYKGRIKGWDVVNEAILDNGDWRQSKFYQIIGEEFVRLAFEFAHEADPDAELYYNDYSMFLKGKREGVVRMVRNLKDSRMKIHGIGMQGHLGLGYPAVSDFEESILAFSTLGVNVMITEFDISILPTPNHTQGAEVSSNFKYDKQLNPYSEGLPAEVESKLAQRYKDFFALFLKHHDKIDRVTFWGVTDADSWKNNWPIKGRTDYPLLYDRNYQAKPFVREIVEKTIQNTGS</sequence>
<dbReference type="GO" id="GO:0000272">
    <property type="term" value="P:polysaccharide catabolic process"/>
    <property type="evidence" value="ECO:0007669"/>
    <property type="project" value="UniProtKB-KW"/>
</dbReference>
<dbReference type="EC" id="3.2.1.8" evidence="5"/>
<evidence type="ECO:0000256" key="4">
    <source>
        <dbReference type="ARBA" id="ARBA00023326"/>
    </source>
</evidence>
<evidence type="ECO:0000313" key="8">
    <source>
        <dbReference type="Proteomes" id="UP000614460"/>
    </source>
</evidence>
<dbReference type="EMBL" id="BMKM01000001">
    <property type="protein sequence ID" value="GGE13345.1"/>
    <property type="molecule type" value="Genomic_DNA"/>
</dbReference>
<reference evidence="7" key="1">
    <citation type="journal article" date="2014" name="Int. J. Syst. Evol. Microbiol.">
        <title>Complete genome sequence of Corynebacterium casei LMG S-19264T (=DSM 44701T), isolated from a smear-ripened cheese.</title>
        <authorList>
            <consortium name="US DOE Joint Genome Institute (JGI-PGF)"/>
            <person name="Walter F."/>
            <person name="Albersmeier A."/>
            <person name="Kalinowski J."/>
            <person name="Ruckert C."/>
        </authorList>
    </citation>
    <scope>NUCLEOTIDE SEQUENCE</scope>
    <source>
        <strain evidence="7">CGMCC 1.15966</strain>
    </source>
</reference>
<dbReference type="GO" id="GO:0031176">
    <property type="term" value="F:endo-1,4-beta-xylanase activity"/>
    <property type="evidence" value="ECO:0007669"/>
    <property type="project" value="UniProtKB-EC"/>
</dbReference>
<keyword evidence="8" id="KW-1185">Reference proteome</keyword>
<dbReference type="PANTHER" id="PTHR31490">
    <property type="entry name" value="GLYCOSYL HYDROLASE"/>
    <property type="match status" value="1"/>
</dbReference>
<proteinExistence type="inferred from homology"/>
<keyword evidence="1 5" id="KW-0378">Hydrolase</keyword>
<reference evidence="7" key="2">
    <citation type="submission" date="2020-09" db="EMBL/GenBank/DDBJ databases">
        <authorList>
            <person name="Sun Q."/>
            <person name="Zhou Y."/>
        </authorList>
    </citation>
    <scope>NUCLEOTIDE SEQUENCE</scope>
    <source>
        <strain evidence="7">CGMCC 1.15966</strain>
    </source>
</reference>
<evidence type="ECO:0000256" key="3">
    <source>
        <dbReference type="ARBA" id="ARBA00023295"/>
    </source>
</evidence>
<dbReference type="PRINTS" id="PR00134">
    <property type="entry name" value="GLHYDRLASE10"/>
</dbReference>
<dbReference type="InterPro" id="IPR001000">
    <property type="entry name" value="GH10_dom"/>
</dbReference>